<dbReference type="InterPro" id="IPR005312">
    <property type="entry name" value="DUF1759"/>
</dbReference>
<reference evidence="1 2" key="1">
    <citation type="submission" date="2015-07" db="EMBL/GenBank/DDBJ databases">
        <title>The genome of Dufourea novaeangliae.</title>
        <authorList>
            <person name="Pan H."/>
            <person name="Kapheim K."/>
        </authorList>
    </citation>
    <scope>NUCLEOTIDE SEQUENCE [LARGE SCALE GENOMIC DNA]</scope>
    <source>
        <strain evidence="1">0120121106</strain>
        <tissue evidence="1">Whole body</tissue>
    </source>
</reference>
<organism evidence="1 2">
    <name type="scientific">Dufourea novaeangliae</name>
    <name type="common">Sweat bee</name>
    <dbReference type="NCBI Taxonomy" id="178035"/>
    <lineage>
        <taxon>Eukaryota</taxon>
        <taxon>Metazoa</taxon>
        <taxon>Ecdysozoa</taxon>
        <taxon>Arthropoda</taxon>
        <taxon>Hexapoda</taxon>
        <taxon>Insecta</taxon>
        <taxon>Pterygota</taxon>
        <taxon>Neoptera</taxon>
        <taxon>Endopterygota</taxon>
        <taxon>Hymenoptera</taxon>
        <taxon>Apocrita</taxon>
        <taxon>Aculeata</taxon>
        <taxon>Apoidea</taxon>
        <taxon>Anthophila</taxon>
        <taxon>Halictidae</taxon>
        <taxon>Rophitinae</taxon>
        <taxon>Dufourea</taxon>
    </lineage>
</organism>
<sequence>MLTNGETTTPSRTSSHLPSLQLPTFDGALEQWESFHDQFKSMVINNRNLSQVDKMQYLCSALKGEAKAAIMYLPITDANFEIAWKIIHSRYANKRRLINAHLNALFTLPYLSTESPKEMRALRDRLNGAIQALKILERPVDSWSDVLVYIGVQRSDPASRKAWELTLGNATDFPTYQEYDAFLESRIGALDFITPLKSETPMKPKLLSAHVASSATITCPVCKGDHLLYKCTKFLAQSPADRYNFIKSQRRCINCFSVKHSAPQCLNQHQCQDCHQRHHTLLHFPSKNLKPQNGQEAPAASSAANEISSHLVTRPVTHTSVLLSTARVHLYSTSGKPIRTRALLDQGSAATLITNVCADNLTPCASPVLTTRNR</sequence>
<evidence type="ECO:0000313" key="2">
    <source>
        <dbReference type="Proteomes" id="UP000076502"/>
    </source>
</evidence>
<proteinExistence type="predicted"/>
<dbReference type="AlphaFoldDB" id="A0A154PCI4"/>
<gene>
    <name evidence="1" type="ORF">WN55_11408</name>
</gene>
<dbReference type="OrthoDB" id="7614251at2759"/>
<dbReference type="PANTHER" id="PTHR47331:SF5">
    <property type="entry name" value="RIBONUCLEASE H"/>
    <property type="match status" value="1"/>
</dbReference>
<name>A0A154PCI4_DUFNO</name>
<evidence type="ECO:0000313" key="1">
    <source>
        <dbReference type="EMBL" id="KZC08910.1"/>
    </source>
</evidence>
<accession>A0A154PCI4</accession>
<protein>
    <recommendedName>
        <fullName evidence="3">Peptidase A2 domain-containing protein</fullName>
    </recommendedName>
</protein>
<evidence type="ECO:0008006" key="3">
    <source>
        <dbReference type="Google" id="ProtNLM"/>
    </source>
</evidence>
<dbReference type="EMBL" id="KQ434859">
    <property type="protein sequence ID" value="KZC08910.1"/>
    <property type="molecule type" value="Genomic_DNA"/>
</dbReference>
<dbReference type="STRING" id="178035.A0A154PCI4"/>
<keyword evidence="2" id="KW-1185">Reference proteome</keyword>
<dbReference type="PANTHER" id="PTHR47331">
    <property type="entry name" value="PHD-TYPE DOMAIN-CONTAINING PROTEIN"/>
    <property type="match status" value="1"/>
</dbReference>
<dbReference type="Proteomes" id="UP000076502">
    <property type="component" value="Unassembled WGS sequence"/>
</dbReference>
<dbReference type="Pfam" id="PF03564">
    <property type="entry name" value="DUF1759"/>
    <property type="match status" value="1"/>
</dbReference>